<reference evidence="1 2" key="1">
    <citation type="journal article" date="2018" name="PLoS ONE">
        <title>The draft genome of Kipferlia bialata reveals reductive genome evolution in fornicate parasites.</title>
        <authorList>
            <person name="Tanifuji G."/>
            <person name="Takabayashi S."/>
            <person name="Kume K."/>
            <person name="Takagi M."/>
            <person name="Nakayama T."/>
            <person name="Kamikawa R."/>
            <person name="Inagaki Y."/>
            <person name="Hashimoto T."/>
        </authorList>
    </citation>
    <scope>NUCLEOTIDE SEQUENCE [LARGE SCALE GENOMIC DNA]</scope>
    <source>
        <strain evidence="1">NY0173</strain>
    </source>
</reference>
<name>A0A9K3GKD2_9EUKA</name>
<protein>
    <submittedName>
        <fullName evidence="1">Uncharacterized protein</fullName>
    </submittedName>
</protein>
<keyword evidence="2" id="KW-1185">Reference proteome</keyword>
<dbReference type="AlphaFoldDB" id="A0A9K3GKD2"/>
<dbReference type="Proteomes" id="UP000265618">
    <property type="component" value="Unassembled WGS sequence"/>
</dbReference>
<evidence type="ECO:0000313" key="2">
    <source>
        <dbReference type="Proteomes" id="UP000265618"/>
    </source>
</evidence>
<sequence length="190" mass="20627">MPGYRGGRGGGRVKGRDQRRKVVDRGIVASDLCEEERITLMCAYTVYCTIRSQTTPAELLTAAGIKKGSASRDLMYDMLNADRKRGAREKGLTQVGALVSALIAHGVLKEEDGILAKQTFHQCMGSMASVRRVQKSTILLCALGRLHGHSTVGHLFALPPSAPLAHPPVMAFTPHPFPMPPVPLVLRYIL</sequence>
<comment type="caution">
    <text evidence="1">The sequence shown here is derived from an EMBL/GenBank/DDBJ whole genome shotgun (WGS) entry which is preliminary data.</text>
</comment>
<gene>
    <name evidence="1" type="ORF">KIPB_007171</name>
</gene>
<evidence type="ECO:0000313" key="1">
    <source>
        <dbReference type="EMBL" id="GIQ85496.1"/>
    </source>
</evidence>
<dbReference type="EMBL" id="BDIP01001973">
    <property type="protein sequence ID" value="GIQ85496.1"/>
    <property type="molecule type" value="Genomic_DNA"/>
</dbReference>
<accession>A0A9K3GKD2</accession>
<organism evidence="1 2">
    <name type="scientific">Kipferlia bialata</name>
    <dbReference type="NCBI Taxonomy" id="797122"/>
    <lineage>
        <taxon>Eukaryota</taxon>
        <taxon>Metamonada</taxon>
        <taxon>Carpediemonas-like organisms</taxon>
        <taxon>Kipferlia</taxon>
    </lineage>
</organism>
<proteinExistence type="predicted"/>